<dbReference type="RefSeq" id="WP_311704206.1">
    <property type="nucleotide sequence ID" value="NZ_JAVREL010000005.1"/>
</dbReference>
<evidence type="ECO:0000256" key="2">
    <source>
        <dbReference type="SAM" id="Phobius"/>
    </source>
</evidence>
<keyword evidence="2" id="KW-0812">Transmembrane</keyword>
<organism evidence="3 4">
    <name type="scientific">Streptomyces litchfieldiae</name>
    <dbReference type="NCBI Taxonomy" id="3075543"/>
    <lineage>
        <taxon>Bacteria</taxon>
        <taxon>Bacillati</taxon>
        <taxon>Actinomycetota</taxon>
        <taxon>Actinomycetes</taxon>
        <taxon>Kitasatosporales</taxon>
        <taxon>Streptomycetaceae</taxon>
        <taxon>Streptomyces</taxon>
    </lineage>
</organism>
<protein>
    <submittedName>
        <fullName evidence="3">Uncharacterized protein</fullName>
    </submittedName>
</protein>
<name>A0ABU2MNU3_9ACTN</name>
<sequence>MRAARCLGFLLGAASAGGAGLYLVVYLYRWEWQRALISGVLLLVIEVLLVGAVLLGRMGRLHQRLAESDARSEAVLRRLEESREEAPGRFRWLDGGPPGGAHVFVPVLMATGAALSGLALFVQKLASTTARPGAERRLAGRLAKLAAPPGGVRGNGPGLTGHPAVPPPRPRRVATLVTVALAGAAGVALLVNVLSDATQTRPAAPPDSAASTIVFRVAVRNTDADRAGRQAARALWEGCRRSTSVLREHAPLVNLEGDVYVGVLRPALPEHDLRRLRGCLSDLGADRTRAEVLGEGQALTGDDDS</sequence>
<keyword evidence="2" id="KW-0472">Membrane</keyword>
<dbReference type="Proteomes" id="UP001183246">
    <property type="component" value="Unassembled WGS sequence"/>
</dbReference>
<feature type="transmembrane region" description="Helical" evidence="2">
    <location>
        <begin position="173"/>
        <end position="194"/>
    </location>
</feature>
<comment type="caution">
    <text evidence="3">The sequence shown here is derived from an EMBL/GenBank/DDBJ whole genome shotgun (WGS) entry which is preliminary data.</text>
</comment>
<keyword evidence="4" id="KW-1185">Reference proteome</keyword>
<feature type="transmembrane region" description="Helical" evidence="2">
    <location>
        <begin position="35"/>
        <end position="55"/>
    </location>
</feature>
<proteinExistence type="predicted"/>
<dbReference type="EMBL" id="JAVREL010000005">
    <property type="protein sequence ID" value="MDT0343062.1"/>
    <property type="molecule type" value="Genomic_DNA"/>
</dbReference>
<keyword evidence="2" id="KW-1133">Transmembrane helix</keyword>
<accession>A0ABU2MNU3</accession>
<feature type="transmembrane region" description="Helical" evidence="2">
    <location>
        <begin position="99"/>
        <end position="122"/>
    </location>
</feature>
<evidence type="ECO:0000256" key="1">
    <source>
        <dbReference type="SAM" id="MobiDB-lite"/>
    </source>
</evidence>
<feature type="transmembrane region" description="Helical" evidence="2">
    <location>
        <begin position="7"/>
        <end position="29"/>
    </location>
</feature>
<evidence type="ECO:0000313" key="3">
    <source>
        <dbReference type="EMBL" id="MDT0343062.1"/>
    </source>
</evidence>
<feature type="region of interest" description="Disordered" evidence="1">
    <location>
        <begin position="146"/>
        <end position="168"/>
    </location>
</feature>
<reference evidence="4" key="1">
    <citation type="submission" date="2023-07" db="EMBL/GenBank/DDBJ databases">
        <title>30 novel species of actinomycetes from the DSMZ collection.</title>
        <authorList>
            <person name="Nouioui I."/>
        </authorList>
    </citation>
    <scope>NUCLEOTIDE SEQUENCE [LARGE SCALE GENOMIC DNA]</scope>
    <source>
        <strain evidence="4">DSM 44938</strain>
    </source>
</reference>
<evidence type="ECO:0000313" key="4">
    <source>
        <dbReference type="Proteomes" id="UP001183246"/>
    </source>
</evidence>
<gene>
    <name evidence="3" type="ORF">RM590_10595</name>
</gene>